<keyword evidence="2" id="KW-1185">Reference proteome</keyword>
<sequence length="162" mass="18121">MIDLLVQFLLALWLVWLVLVVVKVCRLVLVCRRYAGHSRGKLVLLLGNQDQACEGFLRRLAFGCELLFPRVEMAVVVDEHSCDDTFGIARILGRKLGFSALRARETSGEEKAALSAMLVRLPGEPRNGLVGGKKPTWYYDARGLQGRNLLRTPVLRQMGWAA</sequence>
<organism evidence="1 2">
    <name type="scientific">Desulfofundulus luciae</name>
    <dbReference type="NCBI Taxonomy" id="74702"/>
    <lineage>
        <taxon>Bacteria</taxon>
        <taxon>Bacillati</taxon>
        <taxon>Bacillota</taxon>
        <taxon>Clostridia</taxon>
        <taxon>Eubacteriales</taxon>
        <taxon>Peptococcaceae</taxon>
        <taxon>Desulfofundulus</taxon>
    </lineage>
</organism>
<name>A0ABU0AYJ8_9FIRM</name>
<proteinExistence type="predicted"/>
<evidence type="ECO:0000313" key="2">
    <source>
        <dbReference type="Proteomes" id="UP001225644"/>
    </source>
</evidence>
<evidence type="ECO:0008006" key="3">
    <source>
        <dbReference type="Google" id="ProtNLM"/>
    </source>
</evidence>
<accession>A0ABU0AYJ8</accession>
<protein>
    <recommendedName>
        <fullName evidence="3">Glycosyltransferase</fullName>
    </recommendedName>
</protein>
<dbReference type="Proteomes" id="UP001225644">
    <property type="component" value="Unassembled WGS sequence"/>
</dbReference>
<dbReference type="EMBL" id="JAUSUX010000001">
    <property type="protein sequence ID" value="MDQ0285099.1"/>
    <property type="molecule type" value="Genomic_DNA"/>
</dbReference>
<comment type="caution">
    <text evidence="1">The sequence shown here is derived from an EMBL/GenBank/DDBJ whole genome shotgun (WGS) entry which is preliminary data.</text>
</comment>
<gene>
    <name evidence="1" type="ORF">J2Z49_000189</name>
</gene>
<dbReference type="RefSeq" id="WP_307399004.1">
    <property type="nucleotide sequence ID" value="NZ_JAUSUX010000001.1"/>
</dbReference>
<reference evidence="1 2" key="1">
    <citation type="submission" date="2023-07" db="EMBL/GenBank/DDBJ databases">
        <title>Genomic Encyclopedia of Type Strains, Phase IV (KMG-IV): sequencing the most valuable type-strain genomes for metagenomic binning, comparative biology and taxonomic classification.</title>
        <authorList>
            <person name="Goeker M."/>
        </authorList>
    </citation>
    <scope>NUCLEOTIDE SEQUENCE [LARGE SCALE GENOMIC DNA]</scope>
    <source>
        <strain evidence="1 2">DSM 12396</strain>
    </source>
</reference>
<evidence type="ECO:0000313" key="1">
    <source>
        <dbReference type="EMBL" id="MDQ0285099.1"/>
    </source>
</evidence>